<evidence type="ECO:0000313" key="1">
    <source>
        <dbReference type="EMBL" id="MFD1000182.1"/>
    </source>
</evidence>
<accession>A0ABW3K5B7</accession>
<name>A0ABW3K5B7_9BACT</name>
<proteinExistence type="predicted"/>
<dbReference type="EMBL" id="JBHTKA010000003">
    <property type="protein sequence ID" value="MFD1000182.1"/>
    <property type="molecule type" value="Genomic_DNA"/>
</dbReference>
<protein>
    <recommendedName>
        <fullName evidence="3">HEPN domain-containing protein</fullName>
    </recommendedName>
</protein>
<comment type="caution">
    <text evidence="1">The sequence shown here is derived from an EMBL/GenBank/DDBJ whole genome shotgun (WGS) entry which is preliminary data.</text>
</comment>
<gene>
    <name evidence="1" type="ORF">ACFQ21_12745</name>
</gene>
<evidence type="ECO:0000313" key="2">
    <source>
        <dbReference type="Proteomes" id="UP001597112"/>
    </source>
</evidence>
<sequence length="165" mass="19153">MSFQLRMQADDFLRAYQVLEKNYNAATLAVMGPSIVCLAFAVELYLKDLHVILTGKAPRIHNIYKLFEKLPVSVKQEIFTHKSISENPFMTRGDILSPEYFNRTCSLNDRFVDQMKAISDGFEKWRYAHESVTLKYDSFFAIALIEAVAETADNIRQQKYNKIKR</sequence>
<dbReference type="Proteomes" id="UP001597112">
    <property type="component" value="Unassembled WGS sequence"/>
</dbReference>
<evidence type="ECO:0008006" key="3">
    <source>
        <dbReference type="Google" id="ProtNLM"/>
    </source>
</evidence>
<dbReference type="Gene3D" id="1.20.120.330">
    <property type="entry name" value="Nucleotidyltransferases domain 2"/>
    <property type="match status" value="1"/>
</dbReference>
<reference evidence="2" key="1">
    <citation type="journal article" date="2019" name="Int. J. Syst. Evol. Microbiol.">
        <title>The Global Catalogue of Microorganisms (GCM) 10K type strain sequencing project: providing services to taxonomists for standard genome sequencing and annotation.</title>
        <authorList>
            <consortium name="The Broad Institute Genomics Platform"/>
            <consortium name="The Broad Institute Genome Sequencing Center for Infectious Disease"/>
            <person name="Wu L."/>
            <person name="Ma J."/>
        </authorList>
    </citation>
    <scope>NUCLEOTIDE SEQUENCE [LARGE SCALE GENOMIC DNA]</scope>
    <source>
        <strain evidence="2">CCUG 58938</strain>
    </source>
</reference>
<keyword evidence="2" id="KW-1185">Reference proteome</keyword>
<dbReference type="RefSeq" id="WP_377579579.1">
    <property type="nucleotide sequence ID" value="NZ_JBHTKA010000003.1"/>
</dbReference>
<organism evidence="1 2">
    <name type="scientific">Ohtaekwangia kribbensis</name>
    <dbReference type="NCBI Taxonomy" id="688913"/>
    <lineage>
        <taxon>Bacteria</taxon>
        <taxon>Pseudomonadati</taxon>
        <taxon>Bacteroidota</taxon>
        <taxon>Cytophagia</taxon>
        <taxon>Cytophagales</taxon>
        <taxon>Fulvivirgaceae</taxon>
        <taxon>Ohtaekwangia</taxon>
    </lineage>
</organism>